<comment type="caution">
    <text evidence="4">The sequence shown here is derived from an EMBL/GenBank/DDBJ whole genome shotgun (WGS) entry which is preliminary data.</text>
</comment>
<organism evidence="4 5">
    <name type="scientific">Aeromicrobium alkaliterrae</name>
    <dbReference type="NCBI Taxonomy" id="302168"/>
    <lineage>
        <taxon>Bacteria</taxon>
        <taxon>Bacillati</taxon>
        <taxon>Actinomycetota</taxon>
        <taxon>Actinomycetes</taxon>
        <taxon>Propionibacteriales</taxon>
        <taxon>Nocardioidaceae</taxon>
        <taxon>Aeromicrobium</taxon>
    </lineage>
</organism>
<dbReference type="Proteomes" id="UP001501057">
    <property type="component" value="Unassembled WGS sequence"/>
</dbReference>
<feature type="chain" id="PRO_5045077066" evidence="3">
    <location>
        <begin position="28"/>
        <end position="335"/>
    </location>
</feature>
<evidence type="ECO:0000256" key="2">
    <source>
        <dbReference type="SAM" id="Phobius"/>
    </source>
</evidence>
<protein>
    <submittedName>
        <fullName evidence="4">DUF916 domain-containing protein</fullName>
    </submittedName>
</protein>
<accession>A0ABP4VEU2</accession>
<feature type="region of interest" description="Disordered" evidence="1">
    <location>
        <begin position="311"/>
        <end position="335"/>
    </location>
</feature>
<feature type="signal peptide" evidence="3">
    <location>
        <begin position="1"/>
        <end position="27"/>
    </location>
</feature>
<evidence type="ECO:0000313" key="4">
    <source>
        <dbReference type="EMBL" id="GAA1724487.1"/>
    </source>
</evidence>
<dbReference type="EMBL" id="BAAAME010000001">
    <property type="protein sequence ID" value="GAA1724487.1"/>
    <property type="molecule type" value="Genomic_DNA"/>
</dbReference>
<keyword evidence="2" id="KW-0812">Transmembrane</keyword>
<keyword evidence="3" id="KW-0732">Signal</keyword>
<keyword evidence="2" id="KW-1133">Transmembrane helix</keyword>
<keyword evidence="2" id="KW-0472">Membrane</keyword>
<reference evidence="5" key="1">
    <citation type="journal article" date="2019" name="Int. J. Syst. Evol. Microbiol.">
        <title>The Global Catalogue of Microorganisms (GCM) 10K type strain sequencing project: providing services to taxonomists for standard genome sequencing and annotation.</title>
        <authorList>
            <consortium name="The Broad Institute Genomics Platform"/>
            <consortium name="The Broad Institute Genome Sequencing Center for Infectious Disease"/>
            <person name="Wu L."/>
            <person name="Ma J."/>
        </authorList>
    </citation>
    <scope>NUCLEOTIDE SEQUENCE [LARGE SCALE GENOMIC DNA]</scope>
    <source>
        <strain evidence="5">JCM 13518</strain>
    </source>
</reference>
<sequence>MTRTTSTALALLLALVGVGWSAAPSHADTEWSVGPATAAGPDQRISLRHVVDPGASVQDHVAVTNLGSEAATFTVVAGDGLLGDNGAFDIAPGEPVDSGDWITIDGLAADGTVAVAAGETRVLPVTVTVPADAVPGDHPAGIAVALSAGGDDLTVTHRVGVRLHLQVAGEIEPALTVDVTETDYRSSWIPFGPGTLTVRYEIENTGNTRVGAGTRVEAAGLLGVGGSEELVTVDELLPGDTTTGVVELDAWPVMVLSGKVETAGLVVGEDQITAPGATTADFRSPAIPWTGLLLVALVVAAVVWRRRGAAPAEAPAVEAEPEKVLTGEGSPPAAR</sequence>
<keyword evidence="5" id="KW-1185">Reference proteome</keyword>
<name>A0ABP4VEU2_9ACTN</name>
<feature type="transmembrane region" description="Helical" evidence="2">
    <location>
        <begin position="286"/>
        <end position="304"/>
    </location>
</feature>
<evidence type="ECO:0000256" key="1">
    <source>
        <dbReference type="SAM" id="MobiDB-lite"/>
    </source>
</evidence>
<dbReference type="RefSeq" id="WP_344196721.1">
    <property type="nucleotide sequence ID" value="NZ_BAAAME010000001.1"/>
</dbReference>
<gene>
    <name evidence="4" type="ORF">GCM10009710_01700</name>
</gene>
<evidence type="ECO:0000256" key="3">
    <source>
        <dbReference type="SAM" id="SignalP"/>
    </source>
</evidence>
<proteinExistence type="predicted"/>
<evidence type="ECO:0000313" key="5">
    <source>
        <dbReference type="Proteomes" id="UP001501057"/>
    </source>
</evidence>